<sequence>MGSKKSSTRPSPMAGGAASLLVALLLSVSAISAASSSSDAEAISRFQEYLRIDTAQPAPDYAAAVAFLWDQAAAAGLEARTLELVAGKPLLLLRWPGRRPSLPSVLLNSHTDVVPSEPHKWEHPPFSAALDEGSGRIYARGSQDMKCVGMQYLEAIRRLRSAGFIPDRNIYLTFVPDEEIGGHEGVEAFVASKEFKDMNVGLVLDEGLPSLGEEYRVFYGERSPWWLTIKAKGAPGHGAKLYDGSAMENLMKSVEAIRRFRTSQFDLVKSGAKAEGDVVSVNFAYLKAGTPTPTGFVMNLQPSEAEIGLDIRLPPGVHTEAMEKRLAEEWAPSSRNLTFEFKQKASVLDKFGKPAITPVDSSNSWWPLFEEAVKRAGGKLGKPEIFPASTDARYFREIGLPAFGFSPMANTPILLHDHNEFLSKDEYLKGIGIYESIIRTLATLKGSNVDDESRAEL</sequence>
<name>A0A6G1CEJ1_9ORYZ</name>
<dbReference type="InterPro" id="IPR002933">
    <property type="entry name" value="Peptidase_M20"/>
</dbReference>
<evidence type="ECO:0000256" key="2">
    <source>
        <dbReference type="ARBA" id="ARBA00011913"/>
    </source>
</evidence>
<dbReference type="SUPFAM" id="SSF53187">
    <property type="entry name" value="Zn-dependent exopeptidases"/>
    <property type="match status" value="1"/>
</dbReference>
<keyword evidence="5" id="KW-0378">Hydrolase</keyword>
<feature type="binding site" evidence="9">
    <location>
        <position position="179"/>
    </location>
    <ligand>
        <name>Zn(2+)</name>
        <dbReference type="ChEBI" id="CHEBI:29105"/>
        <label>2</label>
    </ligand>
</feature>
<dbReference type="OrthoDB" id="3064516at2759"/>
<feature type="active site" evidence="8">
    <location>
        <position position="112"/>
    </location>
</feature>
<organism evidence="11 12">
    <name type="scientific">Oryza meyeriana var. granulata</name>
    <dbReference type="NCBI Taxonomy" id="110450"/>
    <lineage>
        <taxon>Eukaryota</taxon>
        <taxon>Viridiplantae</taxon>
        <taxon>Streptophyta</taxon>
        <taxon>Embryophyta</taxon>
        <taxon>Tracheophyta</taxon>
        <taxon>Spermatophyta</taxon>
        <taxon>Magnoliopsida</taxon>
        <taxon>Liliopsida</taxon>
        <taxon>Poales</taxon>
        <taxon>Poaceae</taxon>
        <taxon>BOP clade</taxon>
        <taxon>Oryzoideae</taxon>
        <taxon>Oryzeae</taxon>
        <taxon>Oryzinae</taxon>
        <taxon>Oryza</taxon>
        <taxon>Oryza meyeriana</taxon>
    </lineage>
</organism>
<dbReference type="InterPro" id="IPR052083">
    <property type="entry name" value="Aminoacylase-1_M20A"/>
</dbReference>
<reference evidence="11 12" key="1">
    <citation type="submission" date="2019-11" db="EMBL/GenBank/DDBJ databases">
        <title>Whole genome sequence of Oryza granulata.</title>
        <authorList>
            <person name="Li W."/>
        </authorList>
    </citation>
    <scope>NUCLEOTIDE SEQUENCE [LARGE SCALE GENOMIC DNA]</scope>
    <source>
        <strain evidence="12">cv. Menghai</strain>
        <tissue evidence="11">Leaf</tissue>
    </source>
</reference>
<dbReference type="CDD" id="cd05646">
    <property type="entry name" value="M20_AcylaseI_like"/>
    <property type="match status" value="1"/>
</dbReference>
<feature type="chain" id="PRO_5026159646" description="N-acyl-aliphatic-L-amino acid amidohydrolase" evidence="10">
    <location>
        <begin position="34"/>
        <end position="457"/>
    </location>
</feature>
<dbReference type="PANTHER" id="PTHR45892:SF1">
    <property type="entry name" value="AMINOACYLASE-1"/>
    <property type="match status" value="1"/>
</dbReference>
<evidence type="ECO:0000256" key="10">
    <source>
        <dbReference type="SAM" id="SignalP"/>
    </source>
</evidence>
<evidence type="ECO:0000256" key="3">
    <source>
        <dbReference type="ARBA" id="ARBA00022490"/>
    </source>
</evidence>
<protein>
    <recommendedName>
        <fullName evidence="2">N-acyl-aliphatic-L-amino acid amidohydrolase</fullName>
        <ecNumber evidence="2">3.5.1.14</ecNumber>
    </recommendedName>
    <alternativeName>
        <fullName evidence="7">N-acyl-L-amino-acid amidohydrolase</fullName>
    </alternativeName>
</protein>
<dbReference type="Gene3D" id="3.40.630.10">
    <property type="entry name" value="Zn peptidases"/>
    <property type="match status" value="1"/>
</dbReference>
<evidence type="ECO:0000256" key="9">
    <source>
        <dbReference type="PIRSR" id="PIRSR036696-2"/>
    </source>
</evidence>
<dbReference type="PIRSF" id="PIRSF036696">
    <property type="entry name" value="ACY-1"/>
    <property type="match status" value="1"/>
</dbReference>
<dbReference type="PROSITE" id="PS00758">
    <property type="entry name" value="ARGE_DAPE_CPG2_1"/>
    <property type="match status" value="1"/>
</dbReference>
<dbReference type="GO" id="GO:0006520">
    <property type="term" value="P:amino acid metabolic process"/>
    <property type="evidence" value="ECO:0007669"/>
    <property type="project" value="InterPro"/>
</dbReference>
<comment type="caution">
    <text evidence="11">The sequence shown here is derived from an EMBL/GenBank/DDBJ whole genome shotgun (WGS) entry which is preliminary data.</text>
</comment>
<evidence type="ECO:0000313" key="12">
    <source>
        <dbReference type="Proteomes" id="UP000479710"/>
    </source>
</evidence>
<accession>A0A6G1CEJ1</accession>
<dbReference type="Pfam" id="PF01546">
    <property type="entry name" value="Peptidase_M20"/>
    <property type="match status" value="1"/>
</dbReference>
<dbReference type="PROSITE" id="PS00759">
    <property type="entry name" value="ARGE_DAPE_CPG2_2"/>
    <property type="match status" value="1"/>
</dbReference>
<evidence type="ECO:0000256" key="7">
    <source>
        <dbReference type="ARBA" id="ARBA00029656"/>
    </source>
</evidence>
<dbReference type="SUPFAM" id="SSF55031">
    <property type="entry name" value="Bacterial exopeptidase dimerisation domain"/>
    <property type="match status" value="1"/>
</dbReference>
<dbReference type="InterPro" id="IPR010159">
    <property type="entry name" value="N-acyl_aa_amidohydrolase"/>
</dbReference>
<dbReference type="FunFam" id="3.30.70.360:FF:000009">
    <property type="entry name" value="aminoacylase-1 isoform X1"/>
    <property type="match status" value="1"/>
</dbReference>
<keyword evidence="4 9" id="KW-0479">Metal-binding</keyword>
<evidence type="ECO:0000256" key="8">
    <source>
        <dbReference type="PIRSR" id="PIRSR036696-1"/>
    </source>
</evidence>
<evidence type="ECO:0000256" key="4">
    <source>
        <dbReference type="ARBA" id="ARBA00022723"/>
    </source>
</evidence>
<feature type="binding site" evidence="9">
    <location>
        <position position="206"/>
    </location>
    <ligand>
        <name>Zn(2+)</name>
        <dbReference type="ChEBI" id="CHEBI:29105"/>
        <label>1</label>
    </ligand>
</feature>
<keyword evidence="10" id="KW-0732">Signal</keyword>
<keyword evidence="12" id="KW-1185">Reference proteome</keyword>
<dbReference type="EMBL" id="SPHZ02000009">
    <property type="protein sequence ID" value="KAF0898033.1"/>
    <property type="molecule type" value="Genomic_DNA"/>
</dbReference>
<dbReference type="InterPro" id="IPR036264">
    <property type="entry name" value="Bact_exopeptidase_dim_dom"/>
</dbReference>
<evidence type="ECO:0000313" key="11">
    <source>
        <dbReference type="EMBL" id="KAF0898033.1"/>
    </source>
</evidence>
<comment type="subcellular location">
    <subcellularLocation>
        <location evidence="1">Cytoplasm</location>
    </subcellularLocation>
</comment>
<feature type="binding site" evidence="9">
    <location>
        <position position="144"/>
    </location>
    <ligand>
        <name>Zn(2+)</name>
        <dbReference type="ChEBI" id="CHEBI:29105"/>
        <label>1</label>
    </ligand>
</feature>
<evidence type="ECO:0000256" key="6">
    <source>
        <dbReference type="ARBA" id="ARBA00022833"/>
    </source>
</evidence>
<feature type="active site" description="Proton acceptor" evidence="8">
    <location>
        <position position="178"/>
    </location>
</feature>
<dbReference type="GO" id="GO:0005737">
    <property type="term" value="C:cytoplasm"/>
    <property type="evidence" value="ECO:0007669"/>
    <property type="project" value="UniProtKB-SubCell"/>
</dbReference>
<dbReference type="GO" id="GO:0046872">
    <property type="term" value="F:metal ion binding"/>
    <property type="evidence" value="ECO:0007669"/>
    <property type="project" value="UniProtKB-KW"/>
</dbReference>
<keyword evidence="6 9" id="KW-0862">Zinc</keyword>
<dbReference type="NCBIfam" id="TIGR01880">
    <property type="entry name" value="Ac-peptdase-euk"/>
    <property type="match status" value="1"/>
</dbReference>
<dbReference type="AlphaFoldDB" id="A0A6G1CEJ1"/>
<dbReference type="FunFam" id="3.40.630.10:FF:000019">
    <property type="entry name" value="Aminoacylase 1"/>
    <property type="match status" value="1"/>
</dbReference>
<dbReference type="EC" id="3.5.1.14" evidence="2"/>
<dbReference type="Gene3D" id="3.30.70.360">
    <property type="match status" value="1"/>
</dbReference>
<dbReference type="GO" id="GO:0004046">
    <property type="term" value="F:aminoacylase activity"/>
    <property type="evidence" value="ECO:0007669"/>
    <property type="project" value="UniProtKB-EC"/>
</dbReference>
<dbReference type="Gene3D" id="1.10.150.900">
    <property type="match status" value="1"/>
</dbReference>
<dbReference type="FunFam" id="1.10.150.900:FF:000001">
    <property type="entry name" value="Aminoacylase-1, putative"/>
    <property type="match status" value="1"/>
</dbReference>
<feature type="binding site" evidence="9">
    <location>
        <position position="416"/>
    </location>
    <ligand>
        <name>Zn(2+)</name>
        <dbReference type="ChEBI" id="CHEBI:29105"/>
        <label>2</label>
    </ligand>
</feature>
<keyword evidence="3" id="KW-0963">Cytoplasm</keyword>
<evidence type="ECO:0000256" key="5">
    <source>
        <dbReference type="ARBA" id="ARBA00022801"/>
    </source>
</evidence>
<comment type="cofactor">
    <cofactor evidence="9">
        <name>Zn(2+)</name>
        <dbReference type="ChEBI" id="CHEBI:29105"/>
    </cofactor>
    <text evidence="9">Binds 2 Zn(2+) ions per subunit.</text>
</comment>
<dbReference type="Proteomes" id="UP000479710">
    <property type="component" value="Unassembled WGS sequence"/>
</dbReference>
<dbReference type="PANTHER" id="PTHR45892">
    <property type="entry name" value="AMINOACYLASE-1"/>
    <property type="match status" value="1"/>
</dbReference>
<feature type="signal peptide" evidence="10">
    <location>
        <begin position="1"/>
        <end position="33"/>
    </location>
</feature>
<feature type="binding site" evidence="9">
    <location>
        <position position="110"/>
    </location>
    <ligand>
        <name>Zn(2+)</name>
        <dbReference type="ChEBI" id="CHEBI:29105"/>
        <label>1</label>
    </ligand>
</feature>
<evidence type="ECO:0000256" key="1">
    <source>
        <dbReference type="ARBA" id="ARBA00004496"/>
    </source>
</evidence>
<proteinExistence type="predicted"/>
<gene>
    <name evidence="11" type="ORF">E2562_001710</name>
</gene>
<feature type="binding site" evidence="9">
    <location>
        <position position="144"/>
    </location>
    <ligand>
        <name>Zn(2+)</name>
        <dbReference type="ChEBI" id="CHEBI:29105"/>
        <label>2</label>
    </ligand>
</feature>
<dbReference type="InterPro" id="IPR001261">
    <property type="entry name" value="ArgE/DapE_CS"/>
</dbReference>